<reference evidence="3" key="1">
    <citation type="submission" date="2016-03" db="EMBL/GenBank/DDBJ databases">
        <title>Updated assembly of Pseudogymnoascus destructans, the fungus causing white-nose syndrome of bats.</title>
        <authorList>
            <person name="Palmer J.M."/>
            <person name="Drees K.P."/>
            <person name="Foster J.T."/>
            <person name="Lindner D.L."/>
        </authorList>
    </citation>
    <scope>NUCLEOTIDE SEQUENCE [LARGE SCALE GENOMIC DNA]</scope>
    <source>
        <strain evidence="3">20631-21</strain>
    </source>
</reference>
<accession>A0A177AAN3</accession>
<feature type="compositionally biased region" description="Pro residues" evidence="1">
    <location>
        <begin position="153"/>
        <end position="164"/>
    </location>
</feature>
<feature type="region of interest" description="Disordered" evidence="1">
    <location>
        <begin position="125"/>
        <end position="194"/>
    </location>
</feature>
<keyword evidence="2" id="KW-0812">Transmembrane</keyword>
<feature type="region of interest" description="Disordered" evidence="1">
    <location>
        <begin position="58"/>
        <end position="112"/>
    </location>
</feature>
<feature type="region of interest" description="Disordered" evidence="1">
    <location>
        <begin position="225"/>
        <end position="257"/>
    </location>
</feature>
<feature type="transmembrane region" description="Helical" evidence="2">
    <location>
        <begin position="23"/>
        <end position="47"/>
    </location>
</feature>
<dbReference type="RefSeq" id="XP_024324104.1">
    <property type="nucleotide sequence ID" value="XM_024469890.1"/>
</dbReference>
<keyword evidence="2" id="KW-0472">Membrane</keyword>
<evidence type="ECO:0000256" key="1">
    <source>
        <dbReference type="SAM" id="MobiDB-lite"/>
    </source>
</evidence>
<evidence type="ECO:0000313" key="3">
    <source>
        <dbReference type="EMBL" id="OAF58820.1"/>
    </source>
</evidence>
<dbReference type="Proteomes" id="UP000077154">
    <property type="component" value="Unassembled WGS sequence"/>
</dbReference>
<gene>
    <name evidence="3" type="ORF">VC83_06288</name>
</gene>
<dbReference type="EMBL" id="KV441395">
    <property type="protein sequence ID" value="OAF58820.1"/>
    <property type="molecule type" value="Genomic_DNA"/>
</dbReference>
<name>A0A177AAN3_9PEZI</name>
<dbReference type="AlphaFoldDB" id="A0A177AAN3"/>
<organism evidence="3">
    <name type="scientific">Pseudogymnoascus destructans</name>
    <dbReference type="NCBI Taxonomy" id="655981"/>
    <lineage>
        <taxon>Eukaryota</taxon>
        <taxon>Fungi</taxon>
        <taxon>Dikarya</taxon>
        <taxon>Ascomycota</taxon>
        <taxon>Pezizomycotina</taxon>
        <taxon>Leotiomycetes</taxon>
        <taxon>Thelebolales</taxon>
        <taxon>Thelebolaceae</taxon>
        <taxon>Pseudogymnoascus</taxon>
    </lineage>
</organism>
<evidence type="ECO:0000256" key="2">
    <source>
        <dbReference type="SAM" id="Phobius"/>
    </source>
</evidence>
<sequence length="296" mass="32144">MSGYEAAILFDVGNYISDSLNSLYIIAVVVGLVITALLIALFIIACIETHRQRKTNVPHAPAPFNTYQQQPGAYNPHQAPFSNPLSSIQTSNPAPPTQTRPSTRTNNPARSTQTNLLQPQCALQPKLAANPPPPPPGRFSYLTNNIDNKQTPIPQPSPLPPPSRPITLSHKHKHPLPNPPPLSRSLSTSHSDKPPWHLLNGSGLRRHRGSMTCLVLQRLIQQESSTAGPLMQQRGSTPCSSSQHELSGGTPAPGFTQVAPQQMSQYATPARSLPPMYEMYVRPTGGEGGVNPHEMR</sequence>
<feature type="compositionally biased region" description="Polar residues" evidence="1">
    <location>
        <begin position="99"/>
        <end position="112"/>
    </location>
</feature>
<protein>
    <submittedName>
        <fullName evidence="3">Uncharacterized protein</fullName>
    </submittedName>
</protein>
<dbReference type="GeneID" id="36289349"/>
<dbReference type="OrthoDB" id="5279542at2759"/>
<feature type="compositionally biased region" description="Polar residues" evidence="1">
    <location>
        <begin position="80"/>
        <end position="92"/>
    </location>
</feature>
<keyword evidence="2" id="KW-1133">Transmembrane helix</keyword>
<feature type="compositionally biased region" description="Polar residues" evidence="1">
    <location>
        <begin position="225"/>
        <end position="245"/>
    </location>
</feature>
<proteinExistence type="predicted"/>